<dbReference type="Proteomes" id="UP001146120">
    <property type="component" value="Unassembled WGS sequence"/>
</dbReference>
<dbReference type="AlphaFoldDB" id="A0AAV2Z718"/>
<proteinExistence type="predicted"/>
<comment type="caution">
    <text evidence="1">The sequence shown here is derived from an EMBL/GenBank/DDBJ whole genome shotgun (WGS) entry which is preliminary data.</text>
</comment>
<keyword evidence="2" id="KW-1185">Reference proteome</keyword>
<dbReference type="EMBL" id="DAKRPA010000036">
    <property type="protein sequence ID" value="DBA02121.1"/>
    <property type="molecule type" value="Genomic_DNA"/>
</dbReference>
<gene>
    <name evidence="1" type="ORF">N0F65_011188</name>
</gene>
<organism evidence="1 2">
    <name type="scientific">Lagenidium giganteum</name>
    <dbReference type="NCBI Taxonomy" id="4803"/>
    <lineage>
        <taxon>Eukaryota</taxon>
        <taxon>Sar</taxon>
        <taxon>Stramenopiles</taxon>
        <taxon>Oomycota</taxon>
        <taxon>Peronosporomycetes</taxon>
        <taxon>Pythiales</taxon>
        <taxon>Pythiaceae</taxon>
    </lineage>
</organism>
<protein>
    <submittedName>
        <fullName evidence="1">Uncharacterized protein</fullName>
    </submittedName>
</protein>
<reference evidence="1" key="2">
    <citation type="journal article" date="2023" name="Microbiol Resour">
        <title>Decontamination and Annotation of the Draft Genome Sequence of the Oomycete Lagenidium giganteum ARSEF 373.</title>
        <authorList>
            <person name="Morgan W.R."/>
            <person name="Tartar A."/>
        </authorList>
    </citation>
    <scope>NUCLEOTIDE SEQUENCE</scope>
    <source>
        <strain evidence="1">ARSEF 373</strain>
    </source>
</reference>
<accession>A0AAV2Z718</accession>
<name>A0AAV2Z718_9STRA</name>
<evidence type="ECO:0000313" key="1">
    <source>
        <dbReference type="EMBL" id="DBA02121.1"/>
    </source>
</evidence>
<reference evidence="1" key="1">
    <citation type="submission" date="2022-11" db="EMBL/GenBank/DDBJ databases">
        <authorList>
            <person name="Morgan W.R."/>
            <person name="Tartar A."/>
        </authorList>
    </citation>
    <scope>NUCLEOTIDE SEQUENCE</scope>
    <source>
        <strain evidence="1">ARSEF 373</strain>
    </source>
</reference>
<evidence type="ECO:0000313" key="2">
    <source>
        <dbReference type="Proteomes" id="UP001146120"/>
    </source>
</evidence>
<sequence length="422" mass="46685">MWLYSARSSLEQYFDADGDLNVNAFTSADFEQFLLAKVNDPAKQLCARTLSGFRSAVKDVYRRKRIPLPTAYDEDFKSLFTEKLQKGGSKDSGKQPLTYSLYMQLCAATLASGDGGFGHLFLITQWNLMCRSKSVETVYLDHLVCMDDSVGIMQHHTKTNQEGTRPKDPRHVYGNPIAPETCWLTALGLYLACNPLLKYGPVFPGSNQRSRYCKILSRVLAQHSQSSSDFGSHSVRKGLATYEAAGDQVLDRVVASLDLKRSDFAALPPHFRDVNSNTVHAAMVCMFPTISAVTQVQSVLKLSLASLVYHSIFLVNSLPKSHALRATHIFREPSVMEEFLQKKIAPPLDHWFVFLDAPDWHTTTCFLAPAATSDTGCGERVAIATLGGNVQVVGRKGSQCGTHHTASVGMNNPWCSCGRRHQ</sequence>